<name>A0AAV2J6X8_KNICA</name>
<evidence type="ECO:0000256" key="1">
    <source>
        <dbReference type="SAM" id="MobiDB-lite"/>
    </source>
</evidence>
<evidence type="ECO:0000313" key="4">
    <source>
        <dbReference type="Proteomes" id="UP001497482"/>
    </source>
</evidence>
<gene>
    <name evidence="3" type="ORF">KC01_LOCUS5056</name>
</gene>
<organism evidence="3 4">
    <name type="scientific">Knipowitschia caucasica</name>
    <name type="common">Caucasian dwarf goby</name>
    <name type="synonym">Pomatoschistus caucasicus</name>
    <dbReference type="NCBI Taxonomy" id="637954"/>
    <lineage>
        <taxon>Eukaryota</taxon>
        <taxon>Metazoa</taxon>
        <taxon>Chordata</taxon>
        <taxon>Craniata</taxon>
        <taxon>Vertebrata</taxon>
        <taxon>Euteleostomi</taxon>
        <taxon>Actinopterygii</taxon>
        <taxon>Neopterygii</taxon>
        <taxon>Teleostei</taxon>
        <taxon>Neoteleostei</taxon>
        <taxon>Acanthomorphata</taxon>
        <taxon>Gobiaria</taxon>
        <taxon>Gobiiformes</taxon>
        <taxon>Gobioidei</taxon>
        <taxon>Gobiidae</taxon>
        <taxon>Gobiinae</taxon>
        <taxon>Knipowitschia</taxon>
    </lineage>
</organism>
<evidence type="ECO:0000256" key="2">
    <source>
        <dbReference type="SAM" id="SignalP"/>
    </source>
</evidence>
<protein>
    <recommendedName>
        <fullName evidence="5">Secreted protein</fullName>
    </recommendedName>
</protein>
<evidence type="ECO:0000313" key="3">
    <source>
        <dbReference type="EMBL" id="CAL1573095.1"/>
    </source>
</evidence>
<feature type="signal peptide" evidence="2">
    <location>
        <begin position="1"/>
        <end position="22"/>
    </location>
</feature>
<dbReference type="AlphaFoldDB" id="A0AAV2J6X8"/>
<reference evidence="3 4" key="1">
    <citation type="submission" date="2024-04" db="EMBL/GenBank/DDBJ databases">
        <authorList>
            <person name="Waldvogel A.-M."/>
            <person name="Schoenle A."/>
        </authorList>
    </citation>
    <scope>NUCLEOTIDE SEQUENCE [LARGE SCALE GENOMIC DNA]</scope>
</reference>
<feature type="compositionally biased region" description="Basic and acidic residues" evidence="1">
    <location>
        <begin position="58"/>
        <end position="69"/>
    </location>
</feature>
<dbReference type="Proteomes" id="UP001497482">
    <property type="component" value="Chromosome 11"/>
</dbReference>
<feature type="chain" id="PRO_5043483496" description="Secreted protein" evidence="2">
    <location>
        <begin position="23"/>
        <end position="76"/>
    </location>
</feature>
<keyword evidence="2" id="KW-0732">Signal</keyword>
<feature type="region of interest" description="Disordered" evidence="1">
    <location>
        <begin position="56"/>
        <end position="76"/>
    </location>
</feature>
<keyword evidence="4" id="KW-1185">Reference proteome</keyword>
<dbReference type="EMBL" id="OZ035833">
    <property type="protein sequence ID" value="CAL1573095.1"/>
    <property type="molecule type" value="Genomic_DNA"/>
</dbReference>
<sequence>MSNAKLTVTALYILVLGELWEATPPFQTSQNAAQGHGAIFRSNSRRTGVSDMALVRTDMTHVHVPEEPRSSQLQKR</sequence>
<proteinExistence type="predicted"/>
<evidence type="ECO:0008006" key="5">
    <source>
        <dbReference type="Google" id="ProtNLM"/>
    </source>
</evidence>
<accession>A0AAV2J6X8</accession>